<dbReference type="EC" id="2.4.99.28" evidence="10"/>
<keyword evidence="8" id="KW-0378">Hydrolase</keyword>
<keyword evidence="9" id="KW-0511">Multifunctional enzyme</keyword>
<evidence type="ECO:0000256" key="3">
    <source>
        <dbReference type="ARBA" id="ARBA00007739"/>
    </source>
</evidence>
<dbReference type="InterPro" id="IPR050396">
    <property type="entry name" value="Glycosyltr_51/Transpeptidase"/>
</dbReference>
<dbReference type="GO" id="GO:0004180">
    <property type="term" value="F:carboxypeptidase activity"/>
    <property type="evidence" value="ECO:0007669"/>
    <property type="project" value="UniProtKB-KW"/>
</dbReference>
<evidence type="ECO:0000259" key="12">
    <source>
        <dbReference type="Pfam" id="PF00905"/>
    </source>
</evidence>
<evidence type="ECO:0000259" key="13">
    <source>
        <dbReference type="Pfam" id="PF00912"/>
    </source>
</evidence>
<comment type="catalytic activity">
    <reaction evidence="11">
        <text>[GlcNAc-(1-&gt;4)-Mur2Ac(oyl-L-Ala-gamma-D-Glu-L-Lys-D-Ala-D-Ala)](n)-di-trans,octa-cis-undecaprenyl diphosphate + beta-D-GlcNAc-(1-&gt;4)-Mur2Ac(oyl-L-Ala-gamma-D-Glu-L-Lys-D-Ala-D-Ala)-di-trans,octa-cis-undecaprenyl diphosphate = [GlcNAc-(1-&gt;4)-Mur2Ac(oyl-L-Ala-gamma-D-Glu-L-Lys-D-Ala-D-Ala)](n+1)-di-trans,octa-cis-undecaprenyl diphosphate + di-trans,octa-cis-undecaprenyl diphosphate + H(+)</text>
        <dbReference type="Rhea" id="RHEA:23708"/>
        <dbReference type="Rhea" id="RHEA-COMP:9602"/>
        <dbReference type="Rhea" id="RHEA-COMP:9603"/>
        <dbReference type="ChEBI" id="CHEBI:15378"/>
        <dbReference type="ChEBI" id="CHEBI:58405"/>
        <dbReference type="ChEBI" id="CHEBI:60033"/>
        <dbReference type="ChEBI" id="CHEBI:78435"/>
        <dbReference type="EC" id="2.4.99.28"/>
    </reaction>
</comment>
<evidence type="ECO:0000256" key="8">
    <source>
        <dbReference type="ARBA" id="ARBA00022801"/>
    </source>
</evidence>
<comment type="caution">
    <text evidence="15">The sequence shown here is derived from an EMBL/GenBank/DDBJ whole genome shotgun (WGS) entry which is preliminary data.</text>
</comment>
<dbReference type="Proteomes" id="UP000662572">
    <property type="component" value="Unassembled WGS sequence"/>
</dbReference>
<dbReference type="SUPFAM" id="SSF53955">
    <property type="entry name" value="Lysozyme-like"/>
    <property type="match status" value="1"/>
</dbReference>
<dbReference type="InterPro" id="IPR001460">
    <property type="entry name" value="PCN-bd_Tpept"/>
</dbReference>
<evidence type="ECO:0000256" key="5">
    <source>
        <dbReference type="ARBA" id="ARBA00022670"/>
    </source>
</evidence>
<feature type="domain" description="Penicillin-binding protein transpeptidase" evidence="12">
    <location>
        <begin position="298"/>
        <end position="521"/>
    </location>
</feature>
<dbReference type="EMBL" id="BMZB01000001">
    <property type="protein sequence ID" value="GGZ25368.1"/>
    <property type="molecule type" value="Genomic_DNA"/>
</dbReference>
<feature type="domain" description="Penicillin-binding C-terminal" evidence="14">
    <location>
        <begin position="594"/>
        <end position="677"/>
    </location>
</feature>
<keyword evidence="16" id="KW-1185">Reference proteome</keyword>
<dbReference type="GO" id="GO:0009252">
    <property type="term" value="P:peptidoglycan biosynthetic process"/>
    <property type="evidence" value="ECO:0007669"/>
    <property type="project" value="InterPro"/>
</dbReference>
<dbReference type="Gene3D" id="1.10.3810.10">
    <property type="entry name" value="Biosynthetic peptidoglycan transglycosylase-like"/>
    <property type="match status" value="1"/>
</dbReference>
<reference evidence="15" key="1">
    <citation type="journal article" date="2014" name="Int. J. Syst. Evol. Microbiol.">
        <title>Complete genome sequence of Corynebacterium casei LMG S-19264T (=DSM 44701T), isolated from a smear-ripened cheese.</title>
        <authorList>
            <consortium name="US DOE Joint Genome Institute (JGI-PGF)"/>
            <person name="Walter F."/>
            <person name="Albersmeier A."/>
            <person name="Kalinowski J."/>
            <person name="Ruckert C."/>
        </authorList>
    </citation>
    <scope>NUCLEOTIDE SEQUENCE</scope>
    <source>
        <strain evidence="15">KCTC 32296</strain>
    </source>
</reference>
<keyword evidence="5" id="KW-0645">Protease</keyword>
<dbReference type="InterPro" id="IPR012338">
    <property type="entry name" value="Beta-lactam/transpept-like"/>
</dbReference>
<organism evidence="15 16">
    <name type="scientific">Asticcacaulis endophyticus</name>
    <dbReference type="NCBI Taxonomy" id="1395890"/>
    <lineage>
        <taxon>Bacteria</taxon>
        <taxon>Pseudomonadati</taxon>
        <taxon>Pseudomonadota</taxon>
        <taxon>Alphaproteobacteria</taxon>
        <taxon>Caulobacterales</taxon>
        <taxon>Caulobacteraceae</taxon>
        <taxon>Asticcacaulis</taxon>
    </lineage>
</organism>
<dbReference type="GO" id="GO:0030288">
    <property type="term" value="C:outer membrane-bounded periplasmic space"/>
    <property type="evidence" value="ECO:0007669"/>
    <property type="project" value="TreeGrafter"/>
</dbReference>
<evidence type="ECO:0000313" key="16">
    <source>
        <dbReference type="Proteomes" id="UP000662572"/>
    </source>
</evidence>
<evidence type="ECO:0000259" key="14">
    <source>
        <dbReference type="Pfam" id="PF06832"/>
    </source>
</evidence>
<dbReference type="InterPro" id="IPR036950">
    <property type="entry name" value="PBP_transglycosylase"/>
</dbReference>
<comment type="pathway">
    <text evidence="1">Cell wall biogenesis; peptidoglycan biosynthesis.</text>
</comment>
<comment type="similarity">
    <text evidence="3">In the N-terminal section; belongs to the glycosyltransferase 51 family.</text>
</comment>
<name>A0A918UP05_9CAUL</name>
<dbReference type="GO" id="GO:0008658">
    <property type="term" value="F:penicillin binding"/>
    <property type="evidence" value="ECO:0007669"/>
    <property type="project" value="InterPro"/>
</dbReference>
<proteinExistence type="inferred from homology"/>
<dbReference type="InterPro" id="IPR023346">
    <property type="entry name" value="Lysozyme-like_dom_sf"/>
</dbReference>
<evidence type="ECO:0000256" key="6">
    <source>
        <dbReference type="ARBA" id="ARBA00022676"/>
    </source>
</evidence>
<dbReference type="Pfam" id="PF06832">
    <property type="entry name" value="BiPBP_C"/>
    <property type="match status" value="1"/>
</dbReference>
<sequence>MPHLLKSLIVFLTVQVVAAAVNLILPPDMSKAQKASAVALDRNGMWLRALPVDDGRWRIRADLQRTDKSFVHHLLKVEDERFYLHHGVDPVALVRAFSSNMQAGSVVSGGSTITMQTARLLSPKDRTYLSKLIEVFRAVQLEARYTKREILSIYLTLAPYGGNLEGVRAASLSYFGHEPESLTLGEQALLIALPQAPEARRPDRNPKAALNARNEVLLRLQDKGAVTPAVAQEAMEEPLVTRRAAFPALAWHAAGRLARQVRGLDATVITTIDAPLQARLEALARQTAAAQGLNSSAAIMVVDIKTRAVRASVGSAGLDRAGGWIDMMQRVRSPGSSLKPFIYGIGFEDGVIAPETRLMDVPTRFGDYQPENFDRVFHGDVSAKDALVNSLNVPAVAVLNRIGAEGFSSRLEGAGIHLIRPKAGLKEAGLALALGGAGIKLSDLASLYAALGDNGVVKPLAWTEAEARLHTLQPGSRLMTQDAAQKTLAILRETPAPAGRLPGALMKSANRPAYKTGTSYGYRDALAVGVAGGHAILVWTGRPDGGARADMTGRDAAAPLLFDVVDQLQAPAQLPNVLTPDRPPEALKEMKTVNAGPVILFPPDGATVFVEVRARGARGDFTLKRGLKLSARGKGLQWYVNGEALPKADGAPLWYPAQEGFYDVAVVDGEDRARHVKVRVKAVD</sequence>
<protein>
    <recommendedName>
        <fullName evidence="10">peptidoglycan glycosyltransferase</fullName>
        <ecNumber evidence="10">2.4.99.28</ecNumber>
    </recommendedName>
</protein>
<dbReference type="PANTHER" id="PTHR32282:SF15">
    <property type="entry name" value="PENICILLIN-BINDING PROTEIN 1C"/>
    <property type="match status" value="1"/>
</dbReference>
<evidence type="ECO:0000256" key="1">
    <source>
        <dbReference type="ARBA" id="ARBA00004752"/>
    </source>
</evidence>
<evidence type="ECO:0000256" key="4">
    <source>
        <dbReference type="ARBA" id="ARBA00022645"/>
    </source>
</evidence>
<dbReference type="NCBIfam" id="TIGR02073">
    <property type="entry name" value="PBP_1c"/>
    <property type="match status" value="1"/>
</dbReference>
<evidence type="ECO:0000256" key="11">
    <source>
        <dbReference type="ARBA" id="ARBA00049902"/>
    </source>
</evidence>
<keyword evidence="4" id="KW-0121">Carboxypeptidase</keyword>
<dbReference type="InterPro" id="IPR011815">
    <property type="entry name" value="PBP_1c"/>
</dbReference>
<keyword evidence="7" id="KW-0808">Transferase</keyword>
<dbReference type="Pfam" id="PF00912">
    <property type="entry name" value="Transgly"/>
    <property type="match status" value="1"/>
</dbReference>
<evidence type="ECO:0000313" key="15">
    <source>
        <dbReference type="EMBL" id="GGZ25368.1"/>
    </source>
</evidence>
<comment type="similarity">
    <text evidence="2">In the C-terminal section; belongs to the transpeptidase family.</text>
</comment>
<dbReference type="Pfam" id="PF00905">
    <property type="entry name" value="Transpeptidase"/>
    <property type="match status" value="1"/>
</dbReference>
<dbReference type="SUPFAM" id="SSF56601">
    <property type="entry name" value="beta-lactamase/transpeptidase-like"/>
    <property type="match status" value="1"/>
</dbReference>
<dbReference type="GO" id="GO:0006508">
    <property type="term" value="P:proteolysis"/>
    <property type="evidence" value="ECO:0007669"/>
    <property type="project" value="UniProtKB-KW"/>
</dbReference>
<accession>A0A918UP05</accession>
<gene>
    <name evidence="15" type="ORF">GCM10011273_08420</name>
</gene>
<dbReference type="InterPro" id="IPR001264">
    <property type="entry name" value="Glyco_trans_51"/>
</dbReference>
<keyword evidence="6" id="KW-0328">Glycosyltransferase</keyword>
<dbReference type="InterPro" id="IPR009647">
    <property type="entry name" value="PBP_C"/>
</dbReference>
<feature type="domain" description="Glycosyl transferase family 51" evidence="13">
    <location>
        <begin position="54"/>
        <end position="220"/>
    </location>
</feature>
<evidence type="ECO:0000256" key="9">
    <source>
        <dbReference type="ARBA" id="ARBA00023268"/>
    </source>
</evidence>
<evidence type="ECO:0000256" key="10">
    <source>
        <dbReference type="ARBA" id="ARBA00044770"/>
    </source>
</evidence>
<evidence type="ECO:0000256" key="2">
    <source>
        <dbReference type="ARBA" id="ARBA00007090"/>
    </source>
</evidence>
<evidence type="ECO:0000256" key="7">
    <source>
        <dbReference type="ARBA" id="ARBA00022679"/>
    </source>
</evidence>
<dbReference type="RefSeq" id="WP_229807551.1">
    <property type="nucleotide sequence ID" value="NZ_BMZB01000001.1"/>
</dbReference>
<reference evidence="15" key="2">
    <citation type="submission" date="2020-09" db="EMBL/GenBank/DDBJ databases">
        <authorList>
            <person name="Sun Q."/>
            <person name="Kim S."/>
        </authorList>
    </citation>
    <scope>NUCLEOTIDE SEQUENCE</scope>
    <source>
        <strain evidence="15">KCTC 32296</strain>
    </source>
</reference>
<dbReference type="PANTHER" id="PTHR32282">
    <property type="entry name" value="BINDING PROTEIN TRANSPEPTIDASE, PUTATIVE-RELATED"/>
    <property type="match status" value="1"/>
</dbReference>
<dbReference type="Gene3D" id="3.40.710.10">
    <property type="entry name" value="DD-peptidase/beta-lactamase superfamily"/>
    <property type="match status" value="1"/>
</dbReference>
<dbReference type="AlphaFoldDB" id="A0A918UP05"/>
<dbReference type="GO" id="GO:0008955">
    <property type="term" value="F:peptidoglycan glycosyltransferase activity"/>
    <property type="evidence" value="ECO:0007669"/>
    <property type="project" value="UniProtKB-EC"/>
</dbReference>